<name>A0A1Q8ZPZ2_9HYPH</name>
<keyword evidence="4 7" id="KW-0812">Transmembrane</keyword>
<organism evidence="8 9">
    <name type="scientific">Rhizobium oryziradicis</name>
    <dbReference type="NCBI Taxonomy" id="1867956"/>
    <lineage>
        <taxon>Bacteria</taxon>
        <taxon>Pseudomonadati</taxon>
        <taxon>Pseudomonadota</taxon>
        <taxon>Alphaproteobacteria</taxon>
        <taxon>Hyphomicrobiales</taxon>
        <taxon>Rhizobiaceae</taxon>
        <taxon>Rhizobium/Agrobacterium group</taxon>
        <taxon>Rhizobium</taxon>
    </lineage>
</organism>
<dbReference type="EMBL" id="MKIM01000027">
    <property type="protein sequence ID" value="OLP44123.1"/>
    <property type="molecule type" value="Genomic_DNA"/>
</dbReference>
<dbReference type="GO" id="GO:0005886">
    <property type="term" value="C:plasma membrane"/>
    <property type="evidence" value="ECO:0007669"/>
    <property type="project" value="UniProtKB-SubCell"/>
</dbReference>
<accession>A0A1Q8ZPZ2</accession>
<proteinExistence type="inferred from homology"/>
<evidence type="ECO:0000256" key="6">
    <source>
        <dbReference type="ARBA" id="ARBA00023136"/>
    </source>
</evidence>
<evidence type="ECO:0000256" key="5">
    <source>
        <dbReference type="ARBA" id="ARBA00022989"/>
    </source>
</evidence>
<evidence type="ECO:0000256" key="3">
    <source>
        <dbReference type="ARBA" id="ARBA00022475"/>
    </source>
</evidence>
<comment type="similarity">
    <text evidence="2">Belongs to the DoxX family.</text>
</comment>
<dbReference type="STRING" id="1867956.BJF95_06045"/>
<sequence length="197" mass="21511">MTLQATYTSEKKSAESRFILPFMQIFYETFAQPLAFTAFRVAVGVMLMVEGYPKFLAPMSQVGFVENLGFHPGWLFSPMLAVMQFIGGFMIAVGVLTRPMALANGIMLLVTLWFHYTHPYGQALLTPEGIAALKANGAVLFTPDGLKRLADGGHVFLEQVQGKAELASIFWAGAALFYAAFGGGALSVDRALIKREF</sequence>
<dbReference type="PANTHER" id="PTHR33452">
    <property type="entry name" value="OXIDOREDUCTASE CATD-RELATED"/>
    <property type="match status" value="1"/>
</dbReference>
<evidence type="ECO:0000256" key="2">
    <source>
        <dbReference type="ARBA" id="ARBA00006679"/>
    </source>
</evidence>
<dbReference type="Pfam" id="PF07681">
    <property type="entry name" value="DoxX"/>
    <property type="match status" value="1"/>
</dbReference>
<gene>
    <name evidence="8" type="ORF">BJF95_06045</name>
</gene>
<evidence type="ECO:0000256" key="1">
    <source>
        <dbReference type="ARBA" id="ARBA00004651"/>
    </source>
</evidence>
<comment type="caution">
    <text evidence="8">The sequence shown here is derived from an EMBL/GenBank/DDBJ whole genome shotgun (WGS) entry which is preliminary data.</text>
</comment>
<evidence type="ECO:0000256" key="7">
    <source>
        <dbReference type="SAM" id="Phobius"/>
    </source>
</evidence>
<comment type="subcellular location">
    <subcellularLocation>
        <location evidence="1">Cell membrane</location>
        <topology evidence="1">Multi-pass membrane protein</topology>
    </subcellularLocation>
</comment>
<keyword evidence="9" id="KW-1185">Reference proteome</keyword>
<feature type="transmembrane region" description="Helical" evidence="7">
    <location>
        <begin position="100"/>
        <end position="116"/>
    </location>
</feature>
<dbReference type="InterPro" id="IPR032808">
    <property type="entry name" value="DoxX"/>
</dbReference>
<dbReference type="RefSeq" id="WP_075639631.1">
    <property type="nucleotide sequence ID" value="NZ_MKIM01000027.1"/>
</dbReference>
<keyword evidence="5 7" id="KW-1133">Transmembrane helix</keyword>
<dbReference type="PANTHER" id="PTHR33452:SF1">
    <property type="entry name" value="INNER MEMBRANE PROTEIN YPHA-RELATED"/>
    <property type="match status" value="1"/>
</dbReference>
<feature type="transmembrane region" description="Helical" evidence="7">
    <location>
        <begin position="74"/>
        <end position="93"/>
    </location>
</feature>
<evidence type="ECO:0000313" key="9">
    <source>
        <dbReference type="Proteomes" id="UP000186894"/>
    </source>
</evidence>
<feature type="transmembrane region" description="Helical" evidence="7">
    <location>
        <begin position="169"/>
        <end position="188"/>
    </location>
</feature>
<keyword evidence="3" id="KW-1003">Cell membrane</keyword>
<evidence type="ECO:0000313" key="8">
    <source>
        <dbReference type="EMBL" id="OLP44123.1"/>
    </source>
</evidence>
<dbReference type="Proteomes" id="UP000186894">
    <property type="component" value="Unassembled WGS sequence"/>
</dbReference>
<dbReference type="InterPro" id="IPR051907">
    <property type="entry name" value="DoxX-like_oxidoreductase"/>
</dbReference>
<protein>
    <submittedName>
        <fullName evidence="8">DoxX family protein</fullName>
    </submittedName>
</protein>
<keyword evidence="6 7" id="KW-0472">Membrane</keyword>
<dbReference type="OrthoDB" id="5398343at2"/>
<evidence type="ECO:0000256" key="4">
    <source>
        <dbReference type="ARBA" id="ARBA00022692"/>
    </source>
</evidence>
<dbReference type="AlphaFoldDB" id="A0A1Q8ZPZ2"/>
<feature type="transmembrane region" description="Helical" evidence="7">
    <location>
        <begin position="25"/>
        <end position="49"/>
    </location>
</feature>
<reference evidence="8 9" key="1">
    <citation type="submission" date="2016-09" db="EMBL/GenBank/DDBJ databases">
        <title>Rhizobium oryziradicis sp. nov., isolated from the root of rice.</title>
        <authorList>
            <person name="Zhao J."/>
            <person name="Zhang X."/>
        </authorList>
    </citation>
    <scope>NUCLEOTIDE SEQUENCE [LARGE SCALE GENOMIC DNA]</scope>
    <source>
        <strain evidence="8 9">N19</strain>
    </source>
</reference>